<evidence type="ECO:0000313" key="2">
    <source>
        <dbReference type="EMBL" id="OOR30057.1"/>
    </source>
</evidence>
<keyword evidence="1" id="KW-1133">Transmembrane helix</keyword>
<dbReference type="CDD" id="cd21809">
    <property type="entry name" value="ABC-2_lan_permease-like"/>
    <property type="match status" value="1"/>
</dbReference>
<feature type="transmembrane region" description="Helical" evidence="1">
    <location>
        <begin position="97"/>
        <end position="123"/>
    </location>
</feature>
<feature type="transmembrane region" description="Helical" evidence="1">
    <location>
        <begin position="60"/>
        <end position="76"/>
    </location>
</feature>
<evidence type="ECO:0000256" key="1">
    <source>
        <dbReference type="SAM" id="Phobius"/>
    </source>
</evidence>
<dbReference type="EMBL" id="MUAL01000009">
    <property type="protein sequence ID" value="OOR30057.1"/>
    <property type="molecule type" value="Genomic_DNA"/>
</dbReference>
<dbReference type="RefSeq" id="WP_078180120.1">
    <property type="nucleotide sequence ID" value="NZ_MUAL01000009.1"/>
</dbReference>
<reference evidence="2 3" key="1">
    <citation type="submission" date="2017-01" db="EMBL/GenBank/DDBJ databases">
        <title>Bacillus cereus isolates.</title>
        <authorList>
            <person name="Beno S.M."/>
        </authorList>
    </citation>
    <scope>NUCLEOTIDE SEQUENCE [LARGE SCALE GENOMIC DNA]</scope>
    <source>
        <strain evidence="2 3">FSL M7-1219</strain>
    </source>
</reference>
<proteinExistence type="predicted"/>
<dbReference type="AlphaFoldDB" id="A0A1S9V6C9"/>
<comment type="caution">
    <text evidence="2">The sequence shown here is derived from an EMBL/GenBank/DDBJ whole genome shotgun (WGS) entry which is preliminary data.</text>
</comment>
<evidence type="ECO:0000313" key="3">
    <source>
        <dbReference type="Proteomes" id="UP000191124"/>
    </source>
</evidence>
<feature type="transmembrane region" description="Helical" evidence="1">
    <location>
        <begin position="220"/>
        <end position="241"/>
    </location>
</feature>
<dbReference type="Proteomes" id="UP000191124">
    <property type="component" value="Unassembled WGS sequence"/>
</dbReference>
<sequence length="247" mass="28480">MRNVLATEYIKYRKSHFWFLVILGPIILALGEFAGLNYYSNSHTIKLETIFGINLQLLKYILNFFIVFIIASVNNVEYKNSTWKRTFTYPVQKFSVYINKFLVVMVALIITTVIHMICTVLLLPGLGVSLDAVSMQHVFVFTLYPFHISIPFCALAFIISINVSNQSVIVALALASYLFGDILSSTKLWWFPISYQILYFPINYVNNLDVFNTLWSYDKWYMLAGIPITILILGIGYILFIKMDNKN</sequence>
<name>A0A1S9V6C9_BACCE</name>
<feature type="transmembrane region" description="Helical" evidence="1">
    <location>
        <begin position="17"/>
        <end position="40"/>
    </location>
</feature>
<feature type="transmembrane region" description="Helical" evidence="1">
    <location>
        <begin position="168"/>
        <end position="191"/>
    </location>
</feature>
<accession>A0A1S9V6C9</accession>
<keyword evidence="1" id="KW-0812">Transmembrane</keyword>
<feature type="transmembrane region" description="Helical" evidence="1">
    <location>
        <begin position="143"/>
        <end position="161"/>
    </location>
</feature>
<dbReference type="Pfam" id="PF12730">
    <property type="entry name" value="ABC2_membrane_4"/>
    <property type="match status" value="1"/>
</dbReference>
<organism evidence="2 3">
    <name type="scientific">Bacillus cereus</name>
    <dbReference type="NCBI Taxonomy" id="1396"/>
    <lineage>
        <taxon>Bacteria</taxon>
        <taxon>Bacillati</taxon>
        <taxon>Bacillota</taxon>
        <taxon>Bacilli</taxon>
        <taxon>Bacillales</taxon>
        <taxon>Bacillaceae</taxon>
        <taxon>Bacillus</taxon>
        <taxon>Bacillus cereus group</taxon>
    </lineage>
</organism>
<protein>
    <submittedName>
        <fullName evidence="2">ABC transporter permease</fullName>
    </submittedName>
</protein>
<keyword evidence="1" id="KW-0472">Membrane</keyword>
<gene>
    <name evidence="2" type="ORF">BW892_08660</name>
</gene>